<evidence type="ECO:0000313" key="2">
    <source>
        <dbReference type="EMBL" id="GIY22815.1"/>
    </source>
</evidence>
<accession>A0AAV4RM65</accession>
<keyword evidence="3" id="KW-1185">Reference proteome</keyword>
<evidence type="ECO:0000313" key="3">
    <source>
        <dbReference type="Proteomes" id="UP001054837"/>
    </source>
</evidence>
<organism evidence="2 3">
    <name type="scientific">Caerostris darwini</name>
    <dbReference type="NCBI Taxonomy" id="1538125"/>
    <lineage>
        <taxon>Eukaryota</taxon>
        <taxon>Metazoa</taxon>
        <taxon>Ecdysozoa</taxon>
        <taxon>Arthropoda</taxon>
        <taxon>Chelicerata</taxon>
        <taxon>Arachnida</taxon>
        <taxon>Araneae</taxon>
        <taxon>Araneomorphae</taxon>
        <taxon>Entelegynae</taxon>
        <taxon>Araneoidea</taxon>
        <taxon>Araneidae</taxon>
        <taxon>Caerostris</taxon>
    </lineage>
</organism>
<dbReference type="Gene3D" id="2.10.25.10">
    <property type="entry name" value="Laminin"/>
    <property type="match status" value="1"/>
</dbReference>
<proteinExistence type="predicted"/>
<reference evidence="2 3" key="1">
    <citation type="submission" date="2021-06" db="EMBL/GenBank/DDBJ databases">
        <title>Caerostris darwini draft genome.</title>
        <authorList>
            <person name="Kono N."/>
            <person name="Arakawa K."/>
        </authorList>
    </citation>
    <scope>NUCLEOTIDE SEQUENCE [LARGE SCALE GENOMIC DNA]</scope>
</reference>
<protein>
    <recommendedName>
        <fullName evidence="4">TIL domain-containing protein</fullName>
    </recommendedName>
</protein>
<dbReference type="AlphaFoldDB" id="A0AAV4RM65"/>
<gene>
    <name evidence="2" type="primary">AVEN_193763_1</name>
    <name evidence="2" type="ORF">CDAR_275881</name>
</gene>
<feature type="signal peptide" evidence="1">
    <location>
        <begin position="1"/>
        <end position="20"/>
    </location>
</feature>
<comment type="caution">
    <text evidence="2">The sequence shown here is derived from an EMBL/GenBank/DDBJ whole genome shotgun (WGS) entry which is preliminary data.</text>
</comment>
<dbReference type="SUPFAM" id="SSF57567">
    <property type="entry name" value="Serine protease inhibitors"/>
    <property type="match status" value="1"/>
</dbReference>
<name>A0AAV4RM65_9ARAC</name>
<keyword evidence="1" id="KW-0732">Signal</keyword>
<dbReference type="EMBL" id="BPLQ01006483">
    <property type="protein sequence ID" value="GIY22815.1"/>
    <property type="molecule type" value="Genomic_DNA"/>
</dbReference>
<evidence type="ECO:0000256" key="1">
    <source>
        <dbReference type="SAM" id="SignalP"/>
    </source>
</evidence>
<evidence type="ECO:0008006" key="4">
    <source>
        <dbReference type="Google" id="ProtNLM"/>
    </source>
</evidence>
<dbReference type="Proteomes" id="UP001054837">
    <property type="component" value="Unassembled WGS sequence"/>
</dbReference>
<sequence length="144" mass="16029">MKLIMKFFVILGLVIATALASSDVTPPTLPLQNYSAVAVQQKFDGGCQGNKTYDYFADCGERCQEYPKYCSAQKVLRCGCFKGYVQIDSTFLSPCVKPEDCPPKAPVLKDKNIMKHMKKMQKHALKTVKQAMKVEASLHSAENN</sequence>
<dbReference type="InterPro" id="IPR036084">
    <property type="entry name" value="Ser_inhib-like_sf"/>
</dbReference>
<feature type="chain" id="PRO_5043921222" description="TIL domain-containing protein" evidence="1">
    <location>
        <begin position="21"/>
        <end position="144"/>
    </location>
</feature>